<evidence type="ECO:0000313" key="4">
    <source>
        <dbReference type="EMBL" id="AVO45253.1"/>
    </source>
</evidence>
<dbReference type="KEGG" id="phr:C6569_09390"/>
<proteinExistence type="predicted"/>
<dbReference type="AlphaFoldDB" id="A0A2S0NBD3"/>
<accession>A0A2S0NBD3</accession>
<evidence type="ECO:0000256" key="2">
    <source>
        <dbReference type="SAM" id="MobiDB-lite"/>
    </source>
</evidence>
<keyword evidence="1 4" id="KW-0378">Hydrolase</keyword>
<dbReference type="Gene3D" id="3.40.50.1820">
    <property type="entry name" value="alpha/beta hydrolase"/>
    <property type="match status" value="1"/>
</dbReference>
<evidence type="ECO:0000256" key="1">
    <source>
        <dbReference type="ARBA" id="ARBA00022801"/>
    </source>
</evidence>
<dbReference type="InterPro" id="IPR013094">
    <property type="entry name" value="AB_hydrolase_3"/>
</dbReference>
<dbReference type="PANTHER" id="PTHR48081">
    <property type="entry name" value="AB HYDROLASE SUPERFAMILY PROTEIN C4A8.06C"/>
    <property type="match status" value="1"/>
</dbReference>
<feature type="region of interest" description="Disordered" evidence="2">
    <location>
        <begin position="1"/>
        <end position="20"/>
    </location>
</feature>
<dbReference type="SUPFAM" id="SSF53474">
    <property type="entry name" value="alpha/beta-Hydrolases"/>
    <property type="match status" value="1"/>
</dbReference>
<dbReference type="InterPro" id="IPR050300">
    <property type="entry name" value="GDXG_lipolytic_enzyme"/>
</dbReference>
<name>A0A2S0NBD3_9HYPH</name>
<protein>
    <submittedName>
        <fullName evidence="4">Alpha/beta hydrolase</fullName>
    </submittedName>
</protein>
<dbReference type="Pfam" id="PF07859">
    <property type="entry name" value="Abhydrolase_3"/>
    <property type="match status" value="1"/>
</dbReference>
<reference evidence="4 5" key="1">
    <citation type="submission" date="2018-03" db="EMBL/GenBank/DDBJ databases">
        <title>Genome sequencing of Phreatobacter sp.</title>
        <authorList>
            <person name="Kim S.-J."/>
            <person name="Heo J."/>
            <person name="Kwon S.-W."/>
        </authorList>
    </citation>
    <scope>NUCLEOTIDE SEQUENCE [LARGE SCALE GENOMIC DNA]</scope>
    <source>
        <strain evidence="4 5">S-12</strain>
    </source>
</reference>
<dbReference type="GO" id="GO:0016787">
    <property type="term" value="F:hydrolase activity"/>
    <property type="evidence" value="ECO:0007669"/>
    <property type="project" value="UniProtKB-KW"/>
</dbReference>
<dbReference type="InterPro" id="IPR029058">
    <property type="entry name" value="AB_hydrolase_fold"/>
</dbReference>
<gene>
    <name evidence="4" type="ORF">C6569_09390</name>
</gene>
<sequence>MAIDVSPVPQPTRDAAYNNGQAVPSWTETFARWTEESAVIRARHAATMDLPYGPGERQKTDLYPGTDPRAPCLVYFHGGYWMRNAREMFSVLGEGVASRGWSVAMPGYTLAPEASLAAIVGECSAALDWLAGNAAAHGAGGPLIVAGWSAGGHLAAMALSHEAVTAGLAISGIFELAPLADTYLDEKLSLSREEIADLSPLRRPPVMKPLAVTYGTRELPALVANSHAMHAARMRAGAPGPLLPVEGADHFSILDTMRRPDGALTRALLDLAPELPTV</sequence>
<dbReference type="OrthoDB" id="9771666at2"/>
<dbReference type="Proteomes" id="UP000237889">
    <property type="component" value="Chromosome"/>
</dbReference>
<evidence type="ECO:0000259" key="3">
    <source>
        <dbReference type="Pfam" id="PF07859"/>
    </source>
</evidence>
<dbReference type="RefSeq" id="WP_106748594.1">
    <property type="nucleotide sequence ID" value="NZ_CP027668.1"/>
</dbReference>
<dbReference type="EMBL" id="CP027668">
    <property type="protein sequence ID" value="AVO45253.1"/>
    <property type="molecule type" value="Genomic_DNA"/>
</dbReference>
<evidence type="ECO:0000313" key="5">
    <source>
        <dbReference type="Proteomes" id="UP000237889"/>
    </source>
</evidence>
<keyword evidence="5" id="KW-1185">Reference proteome</keyword>
<feature type="domain" description="Alpha/beta hydrolase fold-3" evidence="3">
    <location>
        <begin position="73"/>
        <end position="187"/>
    </location>
</feature>
<organism evidence="4 5">
    <name type="scientific">Phreatobacter cathodiphilus</name>
    <dbReference type="NCBI Taxonomy" id="1868589"/>
    <lineage>
        <taxon>Bacteria</taxon>
        <taxon>Pseudomonadati</taxon>
        <taxon>Pseudomonadota</taxon>
        <taxon>Alphaproteobacteria</taxon>
        <taxon>Hyphomicrobiales</taxon>
        <taxon>Phreatobacteraceae</taxon>
        <taxon>Phreatobacter</taxon>
    </lineage>
</organism>
<dbReference type="PANTHER" id="PTHR48081:SF33">
    <property type="entry name" value="KYNURENINE FORMAMIDASE"/>
    <property type="match status" value="1"/>
</dbReference>